<proteinExistence type="predicted"/>
<organism evidence="2 3">
    <name type="scientific">Candidatus Bandiella euplotis</name>
    <dbReference type="NCBI Taxonomy" id="1664265"/>
    <lineage>
        <taxon>Bacteria</taxon>
        <taxon>Pseudomonadati</taxon>
        <taxon>Pseudomonadota</taxon>
        <taxon>Alphaproteobacteria</taxon>
        <taxon>Rickettsiales</taxon>
        <taxon>Candidatus Midichloriaceae</taxon>
        <taxon>Candidatus Bandiella</taxon>
    </lineage>
</organism>
<feature type="domain" description="Bacteriophage phiJL001 Gp84 C-terminal" evidence="1">
    <location>
        <begin position="33"/>
        <end position="107"/>
    </location>
</feature>
<sequence length="113" mass="12857">MVQTSLNQTITFILILSFNAPFLDEARQESAFYYNDGIIKFLSGTNKGISYDIINFKDKIVQVMLPPLQQLNVNDQYEITAGCDKSFTKCVKKFNNAINFRGEPHISTVIKNL</sequence>
<evidence type="ECO:0000313" key="2">
    <source>
        <dbReference type="EMBL" id="WPX96865.1"/>
    </source>
</evidence>
<protein>
    <submittedName>
        <fullName evidence="2">Phage protein</fullName>
    </submittedName>
</protein>
<dbReference type="InterPro" id="IPR018964">
    <property type="entry name" value="Phage_phiJL001_Gp84_C"/>
</dbReference>
<name>A0ABZ0UL45_9RICK</name>
<evidence type="ECO:0000313" key="3">
    <source>
        <dbReference type="Proteomes" id="UP001327219"/>
    </source>
</evidence>
<dbReference type="RefSeq" id="WP_323732554.1">
    <property type="nucleotide sequence ID" value="NZ_CP110820.1"/>
</dbReference>
<reference evidence="2 3" key="1">
    <citation type="submission" date="2022-11" db="EMBL/GenBank/DDBJ databases">
        <title>Host association and intracellularity evolved multiple times independently in the Rickettsiales.</title>
        <authorList>
            <person name="Castelli M."/>
            <person name="Nardi T."/>
            <person name="Gammuto L."/>
            <person name="Bellinzona G."/>
            <person name="Sabaneyeva E."/>
            <person name="Potekhin A."/>
            <person name="Serra V."/>
            <person name="Petroni G."/>
            <person name="Sassera D."/>
        </authorList>
    </citation>
    <scope>NUCLEOTIDE SEQUENCE [LARGE SCALE GENOMIC DNA]</scope>
    <source>
        <strain evidence="2 3">NDG2</strain>
    </source>
</reference>
<evidence type="ECO:0000259" key="1">
    <source>
        <dbReference type="Pfam" id="PF09356"/>
    </source>
</evidence>
<dbReference type="Proteomes" id="UP001327219">
    <property type="component" value="Chromosome"/>
</dbReference>
<accession>A0ABZ0UL45</accession>
<dbReference type="Pfam" id="PF09356">
    <property type="entry name" value="Phage_BR0599"/>
    <property type="match status" value="1"/>
</dbReference>
<keyword evidence="3" id="KW-1185">Reference proteome</keyword>
<dbReference type="EMBL" id="CP110820">
    <property type="protein sequence ID" value="WPX96865.1"/>
    <property type="molecule type" value="Genomic_DNA"/>
</dbReference>
<gene>
    <name evidence="2" type="ORF">Bandiella_00998</name>
</gene>